<protein>
    <recommendedName>
        <fullName evidence="2">Glycogen debranching enzyme bacterial and archaeal type N-terminal domain-containing protein</fullName>
    </recommendedName>
</protein>
<accession>A0AAU2JZF6</accession>
<reference evidence="1" key="1">
    <citation type="submission" date="2022-10" db="EMBL/GenBank/DDBJ databases">
        <title>The complete genomes of actinobacterial strains from the NBC collection.</title>
        <authorList>
            <person name="Joergensen T.S."/>
            <person name="Alvarez Arevalo M."/>
            <person name="Sterndorff E.B."/>
            <person name="Faurdal D."/>
            <person name="Vuksanovic O."/>
            <person name="Mourched A.-S."/>
            <person name="Charusanti P."/>
            <person name="Shaw S."/>
            <person name="Blin K."/>
            <person name="Weber T."/>
        </authorList>
    </citation>
    <scope>NUCLEOTIDE SEQUENCE</scope>
    <source>
        <strain evidence="1">NBC_00049</strain>
    </source>
</reference>
<name>A0AAU2JZF6_9ACTN</name>
<evidence type="ECO:0008006" key="2">
    <source>
        <dbReference type="Google" id="ProtNLM"/>
    </source>
</evidence>
<proteinExistence type="predicted"/>
<gene>
    <name evidence="1" type="ORF">OG327_28185</name>
</gene>
<evidence type="ECO:0000313" key="1">
    <source>
        <dbReference type="EMBL" id="WTU76899.1"/>
    </source>
</evidence>
<dbReference type="EMBL" id="CP108264">
    <property type="protein sequence ID" value="WTU76899.1"/>
    <property type="molecule type" value="Genomic_DNA"/>
</dbReference>
<organism evidence="1">
    <name type="scientific">Streptomyces sp. NBC_00049</name>
    <dbReference type="NCBI Taxonomy" id="2903617"/>
    <lineage>
        <taxon>Bacteria</taxon>
        <taxon>Bacillati</taxon>
        <taxon>Actinomycetota</taxon>
        <taxon>Actinomycetes</taxon>
        <taxon>Kitasatosporales</taxon>
        <taxon>Streptomycetaceae</taxon>
        <taxon>Streptomyces</taxon>
    </lineage>
</organism>
<dbReference type="AlphaFoldDB" id="A0AAU2JZF6"/>
<sequence>MQTDAWLNQDGDFAPGRVLFRSDRTFKVWAYALSHSQLLLRSPGVDGGPRIDVLFKPVLAMRTGMDYEGLVIRCATTEEHARIVAEGGNSDHNRVHILESSDGRTDYVISGAVGWASDDEESGAPSSLAFFFGATDPARALPTGSP</sequence>